<evidence type="ECO:0000313" key="3">
    <source>
        <dbReference type="Proteomes" id="UP001160148"/>
    </source>
</evidence>
<proteinExistence type="predicted"/>
<dbReference type="AlphaFoldDB" id="A0AAV0WYE1"/>
<comment type="caution">
    <text evidence="2">The sequence shown here is derived from an EMBL/GenBank/DDBJ whole genome shotgun (WGS) entry which is preliminary data.</text>
</comment>
<gene>
    <name evidence="2" type="ORF">MEUPH1_LOCUS16188</name>
</gene>
<name>A0AAV0WYE1_9HEMI</name>
<dbReference type="Proteomes" id="UP001160148">
    <property type="component" value="Unassembled WGS sequence"/>
</dbReference>
<keyword evidence="3" id="KW-1185">Reference proteome</keyword>
<organism evidence="2 3">
    <name type="scientific">Macrosiphum euphorbiae</name>
    <name type="common">potato aphid</name>
    <dbReference type="NCBI Taxonomy" id="13131"/>
    <lineage>
        <taxon>Eukaryota</taxon>
        <taxon>Metazoa</taxon>
        <taxon>Ecdysozoa</taxon>
        <taxon>Arthropoda</taxon>
        <taxon>Hexapoda</taxon>
        <taxon>Insecta</taxon>
        <taxon>Pterygota</taxon>
        <taxon>Neoptera</taxon>
        <taxon>Paraneoptera</taxon>
        <taxon>Hemiptera</taxon>
        <taxon>Sternorrhyncha</taxon>
        <taxon>Aphidomorpha</taxon>
        <taxon>Aphidoidea</taxon>
        <taxon>Aphididae</taxon>
        <taxon>Macrosiphini</taxon>
        <taxon>Macrosiphum</taxon>
    </lineage>
</organism>
<evidence type="ECO:0000313" key="2">
    <source>
        <dbReference type="EMBL" id="CAI6360952.1"/>
    </source>
</evidence>
<feature type="chain" id="PRO_5043874894" evidence="1">
    <location>
        <begin position="21"/>
        <end position="133"/>
    </location>
</feature>
<reference evidence="2 3" key="1">
    <citation type="submission" date="2023-01" db="EMBL/GenBank/DDBJ databases">
        <authorList>
            <person name="Whitehead M."/>
        </authorList>
    </citation>
    <scope>NUCLEOTIDE SEQUENCE [LARGE SCALE GENOMIC DNA]</scope>
</reference>
<protein>
    <submittedName>
        <fullName evidence="2">Uncharacterized protein</fullName>
    </submittedName>
</protein>
<evidence type="ECO:0000256" key="1">
    <source>
        <dbReference type="SAM" id="SignalP"/>
    </source>
</evidence>
<keyword evidence="1" id="KW-0732">Signal</keyword>
<accession>A0AAV0WYE1</accession>
<dbReference type="EMBL" id="CARXXK010000003">
    <property type="protein sequence ID" value="CAI6360952.1"/>
    <property type="molecule type" value="Genomic_DNA"/>
</dbReference>
<feature type="signal peptide" evidence="1">
    <location>
        <begin position="1"/>
        <end position="20"/>
    </location>
</feature>
<sequence length="133" mass="14925">MKSNGAVLSAFLTFTFLVVASGLSDNTWSIASNATGRAMQQDNRCILHMDDIYRVNYCSNRACPSWKCQDDSAIIHGTCCGCPNIFGDDVPVLCVKDLKCPHLMKDLCSNYNFMILCCCSRINNNYYNYNSYI</sequence>